<dbReference type="AlphaFoldDB" id="A0A1Y0B4N6"/>
<sequence>MHRLRYGVEAYDEEFPEPLEKMIRKWMSPWAFNGTQCTQAGEV</sequence>
<dbReference type="EMBL" id="KY774314">
    <property type="protein sequence ID" value="ART32337.1"/>
    <property type="molecule type" value="Genomic_DNA"/>
</dbReference>
<accession>A0A1Y0B4N6</accession>
<protein>
    <submittedName>
        <fullName evidence="1">Uncharacterized protein</fullName>
    </submittedName>
</protein>
<geneLocation type="mitochondrion" evidence="1"/>
<evidence type="ECO:0000313" key="1">
    <source>
        <dbReference type="EMBL" id="ART32337.1"/>
    </source>
</evidence>
<keyword evidence="1" id="KW-0496">Mitochondrion</keyword>
<organism evidence="1">
    <name type="scientific">Utricularia reniformis</name>
    <dbReference type="NCBI Taxonomy" id="192314"/>
    <lineage>
        <taxon>Eukaryota</taxon>
        <taxon>Viridiplantae</taxon>
        <taxon>Streptophyta</taxon>
        <taxon>Embryophyta</taxon>
        <taxon>Tracheophyta</taxon>
        <taxon>Spermatophyta</taxon>
        <taxon>Magnoliopsida</taxon>
        <taxon>eudicotyledons</taxon>
        <taxon>Gunneridae</taxon>
        <taxon>Pentapetalae</taxon>
        <taxon>asterids</taxon>
        <taxon>lamiids</taxon>
        <taxon>Lamiales</taxon>
        <taxon>Lentibulariaceae</taxon>
        <taxon>Utricularia</taxon>
    </lineage>
</organism>
<gene>
    <name evidence="1" type="ORF">AEK19_MT2190</name>
</gene>
<proteinExistence type="predicted"/>
<name>A0A1Y0B4N6_9LAMI</name>
<reference evidence="1" key="1">
    <citation type="submission" date="2017-03" db="EMBL/GenBank/DDBJ databases">
        <title>The mitochondrial genome of the carnivorous plant Utricularia reniformis (Lentibulariaceae): structure, comparative analysis and evolutionary landmarks.</title>
        <authorList>
            <person name="Silva S.R."/>
            <person name="Alvarenga D.O."/>
            <person name="Michael T.P."/>
            <person name="Miranda V.F.O."/>
            <person name="Varani A.M."/>
        </authorList>
    </citation>
    <scope>NUCLEOTIDE SEQUENCE</scope>
</reference>